<evidence type="ECO:0000256" key="2">
    <source>
        <dbReference type="ARBA" id="ARBA00022448"/>
    </source>
</evidence>
<evidence type="ECO:0000256" key="7">
    <source>
        <dbReference type="SAM" id="SignalP"/>
    </source>
</evidence>
<dbReference type="InterPro" id="IPR003593">
    <property type="entry name" value="AAA+_ATPase"/>
</dbReference>
<dbReference type="Pfam" id="PF00005">
    <property type="entry name" value="ABC_tran"/>
    <property type="match status" value="1"/>
</dbReference>
<name>A0ABY4UV91_STRFL</name>
<comment type="similarity">
    <text evidence="1">Belongs to the ABC transporter superfamily.</text>
</comment>
<dbReference type="Gene3D" id="2.60.120.260">
    <property type="entry name" value="Galactose-binding domain-like"/>
    <property type="match status" value="1"/>
</dbReference>
<evidence type="ECO:0000256" key="1">
    <source>
        <dbReference type="ARBA" id="ARBA00005417"/>
    </source>
</evidence>
<dbReference type="EMBL" id="CP098609">
    <property type="protein sequence ID" value="USC48180.1"/>
    <property type="molecule type" value="Genomic_DNA"/>
</dbReference>
<dbReference type="Proteomes" id="UP001056079">
    <property type="component" value="Chromosome"/>
</dbReference>
<dbReference type="SUPFAM" id="SSF53474">
    <property type="entry name" value="alpha/beta-Hydrolases"/>
    <property type="match status" value="1"/>
</dbReference>
<proteinExistence type="inferred from homology"/>
<dbReference type="InterPro" id="IPR029058">
    <property type="entry name" value="AB_hydrolase_fold"/>
</dbReference>
<dbReference type="SMART" id="SM00939">
    <property type="entry name" value="PepX_C"/>
    <property type="match status" value="1"/>
</dbReference>
<evidence type="ECO:0000256" key="3">
    <source>
        <dbReference type="ARBA" id="ARBA00022741"/>
    </source>
</evidence>
<dbReference type="Pfam" id="PF08530">
    <property type="entry name" value="PepX_C"/>
    <property type="match status" value="1"/>
</dbReference>
<feature type="chain" id="PRO_5045267787" evidence="7">
    <location>
        <begin position="23"/>
        <end position="880"/>
    </location>
</feature>
<sequence length="880" mass="91333">MTRRWPALAAVLALAATALVWTTVPDGPAPVDREHRFLQGAGGTRLDTTYYRPPGAGPHPAVLLAHGFGGAKDDEQDRAQRLTRAGYAVLTYTARGFGRSGGRIGLNAADGEVADVGRLVDWLAQRPEVRKEAAGDPVLGMAGGSYGGAVTLLAAARDPRIDALVPSVTYWDLNEALFPGGVFKKLWAGILFGQGLTGGGDPQCGRFTDTVCSAFQRAAATGRADPATRRLLASVSPSSYAERISLPTLVVQGQNDSLFPLSHGDSVARTVARNGAPVAVDWIAGGHDGGADESTRVHDRTVGWFDAHLKERGDPGPAFRVSRGTGSLAEDGTPVVRGATASRYPGATGTGRRTVPLDAGEQTLAHPAGGMPPTVTAVPGLGVPALPGGIAAAFGGGPPAGRTGREAVFTGSPLSAPLRITGSATFDLTVRSGRAAVLFARLYDVGTDGAQSLPRQLVSPVTVAAGATVRVALPALDHGFGAGHRLRVVISSTDLGYASPAEPALHRIRVGALSVPTVDTLELTGSADLPRWVWVLPVVALTAAAALLRPARRRNRGAHPHPDAQAAGPPDTVPGAPPLRVEGLTKRYPGAGERYAVRDLSFTVGPGQVLGLLGPNGAGKTTTLRMLMGLITPDGGELTLFGHPVRPGAPVLSRLGSFVEGPGFLPHLTGRQNIDLYWRSTGRPAADAHAESALEIAALGAALDDPVRTYSQGMRQRLAIAQAMLGLPDLLVLDEPTNGLDPGQIREMRDVLIRYAAHGRSVVVSSHLLAEVEQCCTHLVVMDRGRLVTAGPVADIASDGAQVLVVTSGVRDDERLARTVAALPGVADATAADEGLLVRLTTLTTPALLAELVRAGVAVEQIGPRRRLEEAFLTLIGGDQ</sequence>
<keyword evidence="3" id="KW-0547">Nucleotide-binding</keyword>
<feature type="region of interest" description="Disordered" evidence="6">
    <location>
        <begin position="315"/>
        <end position="354"/>
    </location>
</feature>
<feature type="domain" description="ABC transporter" evidence="8">
    <location>
        <begin position="579"/>
        <end position="809"/>
    </location>
</feature>
<dbReference type="InterPro" id="IPR013736">
    <property type="entry name" value="Xaa-Pro_dipept_C"/>
</dbReference>
<dbReference type="PROSITE" id="PS50893">
    <property type="entry name" value="ABC_TRANSPORTER_2"/>
    <property type="match status" value="1"/>
</dbReference>
<dbReference type="InterPro" id="IPR000383">
    <property type="entry name" value="Xaa-Pro-like_dom"/>
</dbReference>
<dbReference type="Gene3D" id="3.40.50.300">
    <property type="entry name" value="P-loop containing nucleotide triphosphate hydrolases"/>
    <property type="match status" value="1"/>
</dbReference>
<evidence type="ECO:0000256" key="5">
    <source>
        <dbReference type="ARBA" id="ARBA00022840"/>
    </source>
</evidence>
<dbReference type="PROSITE" id="PS00211">
    <property type="entry name" value="ABC_TRANSPORTER_1"/>
    <property type="match status" value="1"/>
</dbReference>
<feature type="signal peptide" evidence="7">
    <location>
        <begin position="1"/>
        <end position="22"/>
    </location>
</feature>
<evidence type="ECO:0000259" key="8">
    <source>
        <dbReference type="PROSITE" id="PS50893"/>
    </source>
</evidence>
<keyword evidence="10" id="KW-1185">Reference proteome</keyword>
<keyword evidence="2" id="KW-0813">Transport</keyword>
<dbReference type="SUPFAM" id="SSF52540">
    <property type="entry name" value="P-loop containing nucleoside triphosphate hydrolases"/>
    <property type="match status" value="1"/>
</dbReference>
<dbReference type="InterPro" id="IPR003439">
    <property type="entry name" value="ABC_transporter-like_ATP-bd"/>
</dbReference>
<dbReference type="InterPro" id="IPR008979">
    <property type="entry name" value="Galactose-bd-like_sf"/>
</dbReference>
<dbReference type="GO" id="GO:0016787">
    <property type="term" value="F:hydrolase activity"/>
    <property type="evidence" value="ECO:0007669"/>
    <property type="project" value="UniProtKB-KW"/>
</dbReference>
<keyword evidence="4 9" id="KW-0378">Hydrolase</keyword>
<evidence type="ECO:0000256" key="6">
    <source>
        <dbReference type="SAM" id="MobiDB-lite"/>
    </source>
</evidence>
<evidence type="ECO:0000313" key="10">
    <source>
        <dbReference type="Proteomes" id="UP001056079"/>
    </source>
</evidence>
<dbReference type="Gene3D" id="3.40.50.1820">
    <property type="entry name" value="alpha/beta hydrolase"/>
    <property type="match status" value="1"/>
</dbReference>
<feature type="region of interest" description="Disordered" evidence="6">
    <location>
        <begin position="555"/>
        <end position="584"/>
    </location>
</feature>
<organism evidence="9 10">
    <name type="scientific">Streptomyces filamentosus</name>
    <name type="common">Streptomyces roseosporus</name>
    <dbReference type="NCBI Taxonomy" id="67294"/>
    <lineage>
        <taxon>Bacteria</taxon>
        <taxon>Bacillati</taxon>
        <taxon>Actinomycetota</taxon>
        <taxon>Actinomycetes</taxon>
        <taxon>Kitasatosporales</taxon>
        <taxon>Streptomycetaceae</taxon>
        <taxon>Streptomyces</taxon>
    </lineage>
</organism>
<dbReference type="SMART" id="SM00382">
    <property type="entry name" value="AAA"/>
    <property type="match status" value="1"/>
</dbReference>
<dbReference type="InterPro" id="IPR017871">
    <property type="entry name" value="ABC_transporter-like_CS"/>
</dbReference>
<accession>A0ABY4UV91</accession>
<reference evidence="9" key="1">
    <citation type="submission" date="2021-08" db="EMBL/GenBank/DDBJ databases">
        <title>DNA methylation of m4C regulates biosynthesis of daptomycin in Streptomyces roseosporus L30.</title>
        <authorList>
            <person name="Fang J.-L."/>
        </authorList>
    </citation>
    <scope>NUCLEOTIDE SEQUENCE</scope>
    <source>
        <strain evidence="9">L30</strain>
    </source>
</reference>
<dbReference type="Pfam" id="PF02129">
    <property type="entry name" value="Peptidase_S15"/>
    <property type="match status" value="1"/>
</dbReference>
<dbReference type="SUPFAM" id="SSF49785">
    <property type="entry name" value="Galactose-binding domain-like"/>
    <property type="match status" value="1"/>
</dbReference>
<keyword evidence="7" id="KW-0732">Signal</keyword>
<dbReference type="RefSeq" id="WP_006126306.1">
    <property type="nucleotide sequence ID" value="NZ_CP098609.1"/>
</dbReference>
<evidence type="ECO:0000313" key="9">
    <source>
        <dbReference type="EMBL" id="USC48180.1"/>
    </source>
</evidence>
<gene>
    <name evidence="9" type="ORF">K7395_16205</name>
</gene>
<protein>
    <submittedName>
        <fullName evidence="9">Alpha/beta fold hydrolase</fullName>
    </submittedName>
</protein>
<dbReference type="InterPro" id="IPR027417">
    <property type="entry name" value="P-loop_NTPase"/>
</dbReference>
<dbReference type="PANTHER" id="PTHR43335">
    <property type="entry name" value="ABC TRANSPORTER, ATP-BINDING PROTEIN"/>
    <property type="match status" value="1"/>
</dbReference>
<evidence type="ECO:0000256" key="4">
    <source>
        <dbReference type="ARBA" id="ARBA00022801"/>
    </source>
</evidence>
<keyword evidence="5" id="KW-0067">ATP-binding</keyword>
<dbReference type="PANTHER" id="PTHR43335:SF4">
    <property type="entry name" value="ABC TRANSPORTER, ATP-BINDING PROTEIN"/>
    <property type="match status" value="1"/>
</dbReference>